<evidence type="ECO:0000313" key="2">
    <source>
        <dbReference type="Proteomes" id="UP000529637"/>
    </source>
</evidence>
<gene>
    <name evidence="1" type="ORF">HQN59_12665</name>
</gene>
<dbReference type="EMBL" id="JABWMJ010000005">
    <property type="protein sequence ID" value="NUZ06615.1"/>
    <property type="molecule type" value="Genomic_DNA"/>
</dbReference>
<reference evidence="1 2" key="1">
    <citation type="submission" date="2020-06" db="EMBL/GenBank/DDBJ databases">
        <title>Schlegella sp. ID0723 isolated from air conditioner.</title>
        <authorList>
            <person name="Kim D.Y."/>
            <person name="Kim D.-U."/>
        </authorList>
    </citation>
    <scope>NUCLEOTIDE SEQUENCE [LARGE SCALE GENOMIC DNA]</scope>
    <source>
        <strain evidence="1 2">ID0723</strain>
    </source>
</reference>
<comment type="caution">
    <text evidence="1">The sequence shown here is derived from an EMBL/GenBank/DDBJ whole genome shotgun (WGS) entry which is preliminary data.</text>
</comment>
<evidence type="ECO:0000313" key="1">
    <source>
        <dbReference type="EMBL" id="NUZ06615.1"/>
    </source>
</evidence>
<dbReference type="RefSeq" id="WP_176069459.1">
    <property type="nucleotide sequence ID" value="NZ_JABWMJ010000005.1"/>
</dbReference>
<protein>
    <submittedName>
        <fullName evidence="1">Uncharacterized protein</fullName>
    </submittedName>
</protein>
<accession>A0A7Y6NNV7</accession>
<dbReference type="AlphaFoldDB" id="A0A7Y6NNV7"/>
<proteinExistence type="predicted"/>
<keyword evidence="2" id="KW-1185">Reference proteome</keyword>
<name>A0A7Y6NNV7_9BURK</name>
<dbReference type="Proteomes" id="UP000529637">
    <property type="component" value="Unassembled WGS sequence"/>
</dbReference>
<sequence>MRILIKTLLGTLLALLLAAGIALALAVDSAPRVLPRTDVSPADVDRAVTLAREHGARLTAIGVSRALRLDARDVDLLVRHAVQRVLRADARARLESGRMVVDASVPAPLGRWLNVELGLRQSGAALPQIERVRVGSLPLPPTLVTAAAQRYAARRGVNLDQLLGVEWIEHVTFSPQALAVTYHVEPDTLKRLRAAMAPSTLKEARLRAYHDRFVEVSRRATGGHLDLAPMLRALFELAAARSADGHDVVEENRAALLTLTLHANQRPLGLLVPAASSWPVAPLVVVTLRGRPDSALHFLVSAVLAAEADTPLSKAVGVWKELEDAKRGGSGFSFNDLAADRAGTRFGHLAVREAAELQSRIAATTRDADLMPGAADLPEGMSEADFQARFGGIEGEAYQRLVADIDRRIEAMPMFR</sequence>
<organism evidence="1 2">
    <name type="scientific">Piscinibacter koreensis</name>
    <dbReference type="NCBI Taxonomy" id="2742824"/>
    <lineage>
        <taxon>Bacteria</taxon>
        <taxon>Pseudomonadati</taxon>
        <taxon>Pseudomonadota</taxon>
        <taxon>Betaproteobacteria</taxon>
        <taxon>Burkholderiales</taxon>
        <taxon>Sphaerotilaceae</taxon>
        <taxon>Piscinibacter</taxon>
    </lineage>
</organism>